<dbReference type="InterPro" id="IPR028896">
    <property type="entry name" value="GcvT/YgfZ/DmdA"/>
</dbReference>
<feature type="domain" description="GCVT N-terminal" evidence="4">
    <location>
        <begin position="566"/>
        <end position="831"/>
    </location>
</feature>
<dbReference type="SUPFAM" id="SSF51905">
    <property type="entry name" value="FAD/NAD(P)-binding domain"/>
    <property type="match status" value="1"/>
</dbReference>
<keyword evidence="2" id="KW-0032">Aminotransferase</keyword>
<dbReference type="PRINTS" id="PR00411">
    <property type="entry name" value="PNDRDTASEI"/>
</dbReference>
<dbReference type="InterPro" id="IPR013977">
    <property type="entry name" value="GcvT_C"/>
</dbReference>
<accession>A0ABV8T5K6</accession>
<dbReference type="PANTHER" id="PTHR43757">
    <property type="entry name" value="AMINOMETHYLTRANSFERASE"/>
    <property type="match status" value="1"/>
</dbReference>
<dbReference type="SUPFAM" id="SSF101790">
    <property type="entry name" value="Aminomethyltransferase beta-barrel domain"/>
    <property type="match status" value="1"/>
</dbReference>
<dbReference type="EMBL" id="JBHSDU010000015">
    <property type="protein sequence ID" value="MFC4314228.1"/>
    <property type="molecule type" value="Genomic_DNA"/>
</dbReference>
<evidence type="ECO:0000259" key="6">
    <source>
        <dbReference type="Pfam" id="PF17806"/>
    </source>
</evidence>
<dbReference type="PANTHER" id="PTHR43757:SF2">
    <property type="entry name" value="AMINOMETHYLTRANSFERASE, MITOCHONDRIAL"/>
    <property type="match status" value="1"/>
</dbReference>
<feature type="domain" description="Aminomethyltransferase C-terminal" evidence="5">
    <location>
        <begin position="858"/>
        <end position="936"/>
    </location>
</feature>
<dbReference type="InterPro" id="IPR042204">
    <property type="entry name" value="2Fe-2S-bd_N"/>
</dbReference>
<dbReference type="RefSeq" id="WP_380605240.1">
    <property type="nucleotide sequence ID" value="NZ_JBHSDU010000015.1"/>
</dbReference>
<dbReference type="Pfam" id="PF08669">
    <property type="entry name" value="GCV_T_C"/>
    <property type="match status" value="1"/>
</dbReference>
<keyword evidence="8" id="KW-1185">Reference proteome</keyword>
<name>A0ABV8T5K6_9GAMM</name>
<evidence type="ECO:0000256" key="2">
    <source>
        <dbReference type="ARBA" id="ARBA00022576"/>
    </source>
</evidence>
<comment type="caution">
    <text evidence="7">The sequence shown here is derived from an EMBL/GenBank/DDBJ whole genome shotgun (WGS) entry which is preliminary data.</text>
</comment>
<dbReference type="SUPFAM" id="SSF103025">
    <property type="entry name" value="Folate-binding domain"/>
    <property type="match status" value="1"/>
</dbReference>
<feature type="domain" description="SoxA A3" evidence="6">
    <location>
        <begin position="468"/>
        <end position="552"/>
    </location>
</feature>
<keyword evidence="2" id="KW-0808">Transferase</keyword>
<dbReference type="Gene3D" id="3.50.50.60">
    <property type="entry name" value="FAD/NAD(P)-binding domain"/>
    <property type="match status" value="1"/>
</dbReference>
<evidence type="ECO:0000259" key="4">
    <source>
        <dbReference type="Pfam" id="PF01571"/>
    </source>
</evidence>
<evidence type="ECO:0000313" key="7">
    <source>
        <dbReference type="EMBL" id="MFC4314228.1"/>
    </source>
</evidence>
<dbReference type="InterPro" id="IPR041117">
    <property type="entry name" value="SoxA_A3"/>
</dbReference>
<dbReference type="InterPro" id="IPR027266">
    <property type="entry name" value="TrmE/GcvT-like"/>
</dbReference>
<protein>
    <submittedName>
        <fullName evidence="7">2Fe-2S iron-sulfur cluster-binding protein</fullName>
    </submittedName>
</protein>
<dbReference type="Pfam" id="PF17806">
    <property type="entry name" value="SO_alpha_A3"/>
    <property type="match status" value="1"/>
</dbReference>
<dbReference type="Gene3D" id="3.30.1360.120">
    <property type="entry name" value="Probable tRNA modification gtpase trme, domain 1"/>
    <property type="match status" value="1"/>
</dbReference>
<dbReference type="InterPro" id="IPR029043">
    <property type="entry name" value="GcvT/YgfZ_C"/>
</dbReference>
<evidence type="ECO:0000313" key="8">
    <source>
        <dbReference type="Proteomes" id="UP001595904"/>
    </source>
</evidence>
<sequence>MSAGPFRLPAERAAGSALNRQQRVRFSFDDRTYEGYGGDSLASALLANGVRTVSRSFKFRRPRGVYSSGIEETNAFVQLGTGASSVPSARATLVELTEGLRASSLTRRGFDVGRVLDFTAPLWAAGFYNRTFIWPSWHCYEGIIRRMAGFGRAPNERDPDRYESRNLHCDVLIVGSGERGLAAASEAASSGARVVLVEQANHLGGRDAWNGGAPQGRSQDHWSQLPNVQILTRTTAVGYYDRDIVTLLESVPNTKANSGLPRERYWIVRARRVIFATGAIEQPLVFCNNDRPGILLAGAAHEYLRRYAVACGRRVVVATNNDSAYVVARDLKAAGVDVVAVADSRADVPAAKRHELQALSIPLLDGTMPVDTRGFSALRGVTLGKLSKDGQRIESTQDVACDALAVSGGWNPTLHLYSQATGRLSYDPRSNALAPGSRHPVAALAPANAEERHGSELGPRLSPVGNRARQWIDLRHDVTVADLELGLRENYVSIEHQKRYTTTGMAPDQGKTSNLVALETVARLRGVSPGETGHTTFRPPFVPVTLGAIAGRAIGSRFAPERTLPLNDWHVAHGALMQDFGEWKRPSAYLRNGESRHDAVMREARTVRTACGLLDYSPLGKIEVQGPDALDFLNRFYINDLTTLKPGRARYCLMLRESGVIFDDGTVVKLASDRYLITTTSGNAQRVAAWFEEWHQCEWPHLRVSIVPVTESWACFSLAGPKSRDVLASLDPSMDISTPNFPHLAMAEGRLHGLDVRLYRVSFTGELAYEINVRTGAAQELWDALMDRGQAHGIQPFGLDALLLMRLEKGFLHVGTDTDGTTVPDDVGWGKVATNKRSDYIGKRSLWLPEHRRADRLQLVGLKGETNLVIGSHLRIVDSSEVTDGWVTSAGRTVMGDEPIALAMLRGGRERIGATVNVYDSGAITQAKVVAPPFYDSAGERMNA</sequence>
<reference evidence="8" key="1">
    <citation type="journal article" date="2019" name="Int. J. Syst. Evol. Microbiol.">
        <title>The Global Catalogue of Microorganisms (GCM) 10K type strain sequencing project: providing services to taxonomists for standard genome sequencing and annotation.</title>
        <authorList>
            <consortium name="The Broad Institute Genomics Platform"/>
            <consortium name="The Broad Institute Genome Sequencing Center for Infectious Disease"/>
            <person name="Wu L."/>
            <person name="Ma J."/>
        </authorList>
    </citation>
    <scope>NUCLEOTIDE SEQUENCE [LARGE SCALE GENOMIC DNA]</scope>
    <source>
        <strain evidence="8">CGMCC 1.10759</strain>
    </source>
</reference>
<dbReference type="Pfam" id="PF01571">
    <property type="entry name" value="GCV_T"/>
    <property type="match status" value="1"/>
</dbReference>
<dbReference type="Pfam" id="PF12831">
    <property type="entry name" value="FAD_oxidored"/>
    <property type="match status" value="1"/>
</dbReference>
<dbReference type="InterPro" id="IPR036188">
    <property type="entry name" value="FAD/NAD-bd_sf"/>
</dbReference>
<keyword evidence="3" id="KW-0560">Oxidoreductase</keyword>
<dbReference type="Proteomes" id="UP001595904">
    <property type="component" value="Unassembled WGS sequence"/>
</dbReference>
<gene>
    <name evidence="7" type="ORF">ACFPN2_34505</name>
</gene>
<dbReference type="InterPro" id="IPR006222">
    <property type="entry name" value="GCVT_N"/>
</dbReference>
<proteinExistence type="inferred from homology"/>
<dbReference type="Gene3D" id="3.10.20.440">
    <property type="entry name" value="2Fe-2S iron-sulphur cluster binding domain, sarcosine oxidase, alpha subunit, N-terminal domain"/>
    <property type="match status" value="1"/>
</dbReference>
<dbReference type="Pfam" id="PF13510">
    <property type="entry name" value="Fer2_4"/>
    <property type="match status" value="1"/>
</dbReference>
<comment type="similarity">
    <text evidence="1">Belongs to the GcvT family.</text>
</comment>
<evidence type="ECO:0000256" key="3">
    <source>
        <dbReference type="ARBA" id="ARBA00023002"/>
    </source>
</evidence>
<evidence type="ECO:0000259" key="5">
    <source>
        <dbReference type="Pfam" id="PF08669"/>
    </source>
</evidence>
<organism evidence="7 8">
    <name type="scientific">Steroidobacter flavus</name>
    <dbReference type="NCBI Taxonomy" id="1842136"/>
    <lineage>
        <taxon>Bacteria</taxon>
        <taxon>Pseudomonadati</taxon>
        <taxon>Pseudomonadota</taxon>
        <taxon>Gammaproteobacteria</taxon>
        <taxon>Steroidobacterales</taxon>
        <taxon>Steroidobacteraceae</taxon>
        <taxon>Steroidobacter</taxon>
    </lineage>
</organism>
<evidence type="ECO:0000256" key="1">
    <source>
        <dbReference type="ARBA" id="ARBA00008609"/>
    </source>
</evidence>